<comment type="function">
    <text evidence="9">Catalyzes the condensation of para-aminobenzoate (pABA) with 6-hydroxymethyl-7,8-dihydropterin diphosphate (DHPt-PP) to form 7,8-dihydropteroate (H2Pte), the immediate precursor of folate derivatives.</text>
</comment>
<reference evidence="11 12" key="1">
    <citation type="submission" date="2021-03" db="EMBL/GenBank/DDBJ databases">
        <title>Genomic and phenotypic characterization of Chloracidobacterium isolates provides evidence for multiple species.</title>
        <authorList>
            <person name="Saini M.K."/>
            <person name="Costas A.M.G."/>
            <person name="Tank M."/>
            <person name="Bryant D.A."/>
        </authorList>
    </citation>
    <scope>NUCLEOTIDE SEQUENCE [LARGE SCALE GENOMIC DNA]</scope>
    <source>
        <strain evidence="11 12">N</strain>
    </source>
</reference>
<evidence type="ECO:0000256" key="4">
    <source>
        <dbReference type="ARBA" id="ARBA00012458"/>
    </source>
</evidence>
<dbReference type="Pfam" id="PF00809">
    <property type="entry name" value="Pterin_bind"/>
    <property type="match status" value="1"/>
</dbReference>
<keyword evidence="5 9" id="KW-0808">Transferase</keyword>
<comment type="pathway">
    <text evidence="3 9">Cofactor biosynthesis; tetrahydrofolate biosynthesis; 7,8-dihydrofolate from 2-amino-4-hydroxy-6-hydroxymethyl-7,8-dihydropteridine diphosphate and 4-aminobenzoate: step 1/2.</text>
</comment>
<gene>
    <name evidence="11" type="primary">folP</name>
    <name evidence="11" type="ORF">J8C05_01560</name>
</gene>
<evidence type="ECO:0000256" key="3">
    <source>
        <dbReference type="ARBA" id="ARBA00004763"/>
    </source>
</evidence>
<dbReference type="InterPro" id="IPR000489">
    <property type="entry name" value="Pterin-binding_dom"/>
</dbReference>
<evidence type="ECO:0000256" key="2">
    <source>
        <dbReference type="ARBA" id="ARBA00001946"/>
    </source>
</evidence>
<comment type="similarity">
    <text evidence="9">Belongs to the DHPS family.</text>
</comment>
<dbReference type="EC" id="2.5.1.15" evidence="4 9"/>
<keyword evidence="7 9" id="KW-0460">Magnesium</keyword>
<dbReference type="InterPro" id="IPR045031">
    <property type="entry name" value="DHP_synth-like"/>
</dbReference>
<dbReference type="CDD" id="cd00739">
    <property type="entry name" value="DHPS"/>
    <property type="match status" value="1"/>
</dbReference>
<evidence type="ECO:0000256" key="6">
    <source>
        <dbReference type="ARBA" id="ARBA00022723"/>
    </source>
</evidence>
<evidence type="ECO:0000313" key="12">
    <source>
        <dbReference type="Proteomes" id="UP000677668"/>
    </source>
</evidence>
<evidence type="ECO:0000256" key="1">
    <source>
        <dbReference type="ARBA" id="ARBA00000012"/>
    </source>
</evidence>
<evidence type="ECO:0000256" key="5">
    <source>
        <dbReference type="ARBA" id="ARBA00022679"/>
    </source>
</evidence>
<proteinExistence type="inferred from homology"/>
<keyword evidence="12" id="KW-1185">Reference proteome</keyword>
<dbReference type="EMBL" id="CP072642">
    <property type="protein sequence ID" value="QUV94171.1"/>
    <property type="molecule type" value="Genomic_DNA"/>
</dbReference>
<protein>
    <recommendedName>
        <fullName evidence="4 9">Dihydropteroate synthase</fullName>
        <shortName evidence="9">DHPS</shortName>
        <ecNumber evidence="4 9">2.5.1.15</ecNumber>
    </recommendedName>
    <alternativeName>
        <fullName evidence="9">Dihydropteroate pyrophosphorylase</fullName>
    </alternativeName>
</protein>
<dbReference type="InterPro" id="IPR011005">
    <property type="entry name" value="Dihydropteroate_synth-like_sf"/>
</dbReference>
<name>A0ABX8B517_9BACT</name>
<evidence type="ECO:0000256" key="8">
    <source>
        <dbReference type="ARBA" id="ARBA00022909"/>
    </source>
</evidence>
<dbReference type="RefSeq" id="WP_211422483.1">
    <property type="nucleotide sequence ID" value="NZ_CP072642.1"/>
</dbReference>
<dbReference type="PANTHER" id="PTHR20941">
    <property type="entry name" value="FOLATE SYNTHESIS PROTEINS"/>
    <property type="match status" value="1"/>
</dbReference>
<evidence type="ECO:0000256" key="9">
    <source>
        <dbReference type="RuleBase" id="RU361205"/>
    </source>
</evidence>
<comment type="cofactor">
    <cofactor evidence="2 9">
        <name>Mg(2+)</name>
        <dbReference type="ChEBI" id="CHEBI:18420"/>
    </cofactor>
</comment>
<comment type="catalytic activity">
    <reaction evidence="1">
        <text>(7,8-dihydropterin-6-yl)methyl diphosphate + 4-aminobenzoate = 7,8-dihydropteroate + diphosphate</text>
        <dbReference type="Rhea" id="RHEA:19949"/>
        <dbReference type="ChEBI" id="CHEBI:17836"/>
        <dbReference type="ChEBI" id="CHEBI:17839"/>
        <dbReference type="ChEBI" id="CHEBI:33019"/>
        <dbReference type="ChEBI" id="CHEBI:72950"/>
        <dbReference type="EC" id="2.5.1.15"/>
    </reaction>
</comment>
<sequence length="303" mass="31523">MTSPDMANGLAVVARRPYAWRLRRGVLTLGDKTRLMGIINVTPDSFSDGGRYTTVEAAVAEAQRLVTEGADILDIGGESTRPGAQTVDESEEMARVIPVIEAVAQAVDVPLSIDTYKASVAEAALAAGAVVVNDISGFRFDARMPEVIARHGAGVVVMHSRGTPGALHGLSPVLDILADVTASFERSLEVARTAGIGLDSIVFDPGLGFGKTLEDNLWLLASLPRLATLGRPLLVGPSRKSFIGKVTGKADPSDRLLGTAASVALAIAGGAHIVRVHDVAAMRECAALVDAVRTTVFPTGEPG</sequence>
<dbReference type="Gene3D" id="3.20.20.20">
    <property type="entry name" value="Dihydropteroate synthase-like"/>
    <property type="match status" value="1"/>
</dbReference>
<organism evidence="11 12">
    <name type="scientific">Chloracidobacterium sp. N</name>
    <dbReference type="NCBI Taxonomy" id="2821540"/>
    <lineage>
        <taxon>Bacteria</taxon>
        <taxon>Pseudomonadati</taxon>
        <taxon>Acidobacteriota</taxon>
        <taxon>Terriglobia</taxon>
        <taxon>Terriglobales</taxon>
        <taxon>Acidobacteriaceae</taxon>
        <taxon>Chloracidobacterium</taxon>
        <taxon>Chloracidobacterium aggregatum</taxon>
    </lineage>
</organism>
<dbReference type="GO" id="GO:0004156">
    <property type="term" value="F:dihydropteroate synthase activity"/>
    <property type="evidence" value="ECO:0007669"/>
    <property type="project" value="UniProtKB-EC"/>
</dbReference>
<keyword evidence="8 9" id="KW-0289">Folate biosynthesis</keyword>
<evidence type="ECO:0000259" key="10">
    <source>
        <dbReference type="PROSITE" id="PS50972"/>
    </source>
</evidence>
<evidence type="ECO:0000313" key="11">
    <source>
        <dbReference type="EMBL" id="QUV94171.1"/>
    </source>
</evidence>
<keyword evidence="6 9" id="KW-0479">Metal-binding</keyword>
<dbReference type="InterPro" id="IPR006390">
    <property type="entry name" value="DHP_synth_dom"/>
</dbReference>
<dbReference type="Proteomes" id="UP000677668">
    <property type="component" value="Chromosome 1"/>
</dbReference>
<evidence type="ECO:0000256" key="7">
    <source>
        <dbReference type="ARBA" id="ARBA00022842"/>
    </source>
</evidence>
<dbReference type="PROSITE" id="PS00792">
    <property type="entry name" value="DHPS_1"/>
    <property type="match status" value="1"/>
</dbReference>
<feature type="domain" description="Pterin-binding" evidence="10">
    <location>
        <begin position="33"/>
        <end position="287"/>
    </location>
</feature>
<dbReference type="NCBIfam" id="TIGR01496">
    <property type="entry name" value="DHPS"/>
    <property type="match status" value="1"/>
</dbReference>
<dbReference type="SUPFAM" id="SSF51717">
    <property type="entry name" value="Dihydropteroate synthetase-like"/>
    <property type="match status" value="1"/>
</dbReference>
<dbReference type="PROSITE" id="PS00793">
    <property type="entry name" value="DHPS_2"/>
    <property type="match status" value="1"/>
</dbReference>
<accession>A0ABX8B517</accession>
<dbReference type="PROSITE" id="PS50972">
    <property type="entry name" value="PTERIN_BINDING"/>
    <property type="match status" value="1"/>
</dbReference>
<dbReference type="PANTHER" id="PTHR20941:SF1">
    <property type="entry name" value="FOLIC ACID SYNTHESIS PROTEIN FOL1"/>
    <property type="match status" value="1"/>
</dbReference>